<evidence type="ECO:0000313" key="3">
    <source>
        <dbReference type="Proteomes" id="UP000500938"/>
    </source>
</evidence>
<protein>
    <submittedName>
        <fullName evidence="2">Alpha/beta fold hydrolase</fullName>
    </submittedName>
</protein>
<feature type="domain" description="Serine aminopeptidase S33" evidence="1">
    <location>
        <begin position="74"/>
        <end position="226"/>
    </location>
</feature>
<name>A0A6M4IMB2_9BACT</name>
<dbReference type="Gene3D" id="3.40.50.1820">
    <property type="entry name" value="alpha/beta hydrolase"/>
    <property type="match status" value="1"/>
</dbReference>
<dbReference type="GO" id="GO:0016787">
    <property type="term" value="F:hydrolase activity"/>
    <property type="evidence" value="ECO:0007669"/>
    <property type="project" value="UniProtKB-KW"/>
</dbReference>
<dbReference type="KEGG" id="ggr:HKW67_02995"/>
<organism evidence="2 3">
    <name type="scientific">Gemmatimonas groenlandica</name>
    <dbReference type="NCBI Taxonomy" id="2732249"/>
    <lineage>
        <taxon>Bacteria</taxon>
        <taxon>Pseudomonadati</taxon>
        <taxon>Gemmatimonadota</taxon>
        <taxon>Gemmatimonadia</taxon>
        <taxon>Gemmatimonadales</taxon>
        <taxon>Gemmatimonadaceae</taxon>
        <taxon>Gemmatimonas</taxon>
    </lineage>
</organism>
<proteinExistence type="predicted"/>
<gene>
    <name evidence="2" type="ORF">HKW67_02995</name>
</gene>
<keyword evidence="3" id="KW-1185">Reference proteome</keyword>
<evidence type="ECO:0000259" key="1">
    <source>
        <dbReference type="Pfam" id="PF12146"/>
    </source>
</evidence>
<dbReference type="InterPro" id="IPR029058">
    <property type="entry name" value="AB_hydrolase_fold"/>
</dbReference>
<dbReference type="Pfam" id="PF12146">
    <property type="entry name" value="Hydrolase_4"/>
    <property type="match status" value="1"/>
</dbReference>
<sequence length="338" mass="36434">MALTAARITALALLAAGAALGVGLGTGAPTLARLSRFETKAIEGMPIVGNKAAFRLFDMPDSVAVYGTQYFLPSRGTIIILHGLGAHDALAMQAGDSLRRVTGMNILFLDLRGNGRSGGARGRIGHDTQYADDLAGVVRELKRANPSGPVLLVGVRQGAGTVLAFAAHASDAEQPRVQGIALVDPILTLDSLQVAGTQDGGAFQWHTRRLRTQQLMNVVALHFADRLPVAYQRAQQPDGPTARTFSWRAIRTLLPRDPWAIANDVPLPLLLVRRETPSAAPLRRTDRHEVESLPAEASLFTSATWRMFERWTAQFSADAAMPENVLPYVPIPLTDTTR</sequence>
<dbReference type="SUPFAM" id="SSF53474">
    <property type="entry name" value="alpha/beta-Hydrolases"/>
    <property type="match status" value="1"/>
</dbReference>
<accession>A0A6M4IMB2</accession>
<dbReference type="EMBL" id="CP053085">
    <property type="protein sequence ID" value="QJR34556.1"/>
    <property type="molecule type" value="Genomic_DNA"/>
</dbReference>
<dbReference type="InterPro" id="IPR022742">
    <property type="entry name" value="Hydrolase_4"/>
</dbReference>
<keyword evidence="2" id="KW-0378">Hydrolase</keyword>
<reference evidence="2 3" key="1">
    <citation type="submission" date="2020-05" db="EMBL/GenBank/DDBJ databases">
        <title>Complete genome sequence of Gemmatimonas greenlandica TET16.</title>
        <authorList>
            <person name="Zeng Y."/>
        </authorList>
    </citation>
    <scope>NUCLEOTIDE SEQUENCE [LARGE SCALE GENOMIC DNA]</scope>
    <source>
        <strain evidence="2 3">TET16</strain>
    </source>
</reference>
<dbReference type="AlphaFoldDB" id="A0A6M4IMB2"/>
<evidence type="ECO:0000313" key="2">
    <source>
        <dbReference type="EMBL" id="QJR34556.1"/>
    </source>
</evidence>
<dbReference type="RefSeq" id="WP_171223983.1">
    <property type="nucleotide sequence ID" value="NZ_CP053085.1"/>
</dbReference>
<dbReference type="Proteomes" id="UP000500938">
    <property type="component" value="Chromosome"/>
</dbReference>